<dbReference type="OrthoDB" id="6155617at2759"/>
<keyword evidence="2" id="KW-1185">Reference proteome</keyword>
<reference evidence="1" key="1">
    <citation type="submission" date="2020-04" db="EMBL/GenBank/DDBJ databases">
        <authorList>
            <person name="Alioto T."/>
            <person name="Alioto T."/>
            <person name="Gomez Garrido J."/>
        </authorList>
    </citation>
    <scope>NUCLEOTIDE SEQUENCE</scope>
    <source>
        <strain evidence="1">A484AB</strain>
    </source>
</reference>
<sequence length="305" mass="35017">MNVLGLSEIDGKPTGLTYPSNTSRNDPEEKRRYIRKIASAIVDEIVLDKTVTDHTVSSVLLCEDQAKAERNRNATPDGRFECRFAGCEKTYNCREVLLKHDGKSRISHELKEHGYVHEGEPFSATIPGASEDDGKDDKDDMYNYQCNLMDHATMPSPRQAYCQKWNRTINNHNAKGKNVALDLDLEHDNNYLKEALRKMDPALTEQLVTRVCRSLKISREVIENLLCECEVMKRSGIHFTANNNKDFVKIVNNLVHHGALIKSKGRRLSNFKYRTASHLQLTKMDELCKWIDKHKYEIIIARKAR</sequence>
<evidence type="ECO:0000313" key="2">
    <source>
        <dbReference type="Proteomes" id="UP001152795"/>
    </source>
</evidence>
<organism evidence="1 2">
    <name type="scientific">Paramuricea clavata</name>
    <name type="common">Red gorgonian</name>
    <name type="synonym">Violescent sea-whip</name>
    <dbReference type="NCBI Taxonomy" id="317549"/>
    <lineage>
        <taxon>Eukaryota</taxon>
        <taxon>Metazoa</taxon>
        <taxon>Cnidaria</taxon>
        <taxon>Anthozoa</taxon>
        <taxon>Octocorallia</taxon>
        <taxon>Malacalcyonacea</taxon>
        <taxon>Plexauridae</taxon>
        <taxon>Paramuricea</taxon>
    </lineage>
</organism>
<comment type="caution">
    <text evidence="1">The sequence shown here is derived from an EMBL/GenBank/DDBJ whole genome shotgun (WGS) entry which is preliminary data.</text>
</comment>
<evidence type="ECO:0000313" key="1">
    <source>
        <dbReference type="EMBL" id="CAB4005052.1"/>
    </source>
</evidence>
<accession>A0A7D9IG70</accession>
<dbReference type="AlphaFoldDB" id="A0A7D9IG70"/>
<gene>
    <name evidence="1" type="ORF">PACLA_8A047316</name>
</gene>
<proteinExistence type="predicted"/>
<dbReference type="EMBL" id="CACRXK020005082">
    <property type="protein sequence ID" value="CAB4005052.1"/>
    <property type="molecule type" value="Genomic_DNA"/>
</dbReference>
<dbReference type="Proteomes" id="UP001152795">
    <property type="component" value="Unassembled WGS sequence"/>
</dbReference>
<protein>
    <submittedName>
        <fullName evidence="1">Uncharacterized protein</fullName>
    </submittedName>
</protein>
<name>A0A7D9IG70_PARCT</name>